<proteinExistence type="predicted"/>
<organism evidence="2 3">
    <name type="scientific">Caerostris darwini</name>
    <dbReference type="NCBI Taxonomy" id="1538125"/>
    <lineage>
        <taxon>Eukaryota</taxon>
        <taxon>Metazoa</taxon>
        <taxon>Ecdysozoa</taxon>
        <taxon>Arthropoda</taxon>
        <taxon>Chelicerata</taxon>
        <taxon>Arachnida</taxon>
        <taxon>Araneae</taxon>
        <taxon>Araneomorphae</taxon>
        <taxon>Entelegynae</taxon>
        <taxon>Araneoidea</taxon>
        <taxon>Araneidae</taxon>
        <taxon>Caerostris</taxon>
    </lineage>
</organism>
<dbReference type="InterPro" id="IPR000210">
    <property type="entry name" value="BTB/POZ_dom"/>
</dbReference>
<dbReference type="Gene3D" id="3.30.710.10">
    <property type="entry name" value="Potassium Channel Kv1.1, Chain A"/>
    <property type="match status" value="1"/>
</dbReference>
<dbReference type="SUPFAM" id="SSF54695">
    <property type="entry name" value="POZ domain"/>
    <property type="match status" value="1"/>
</dbReference>
<evidence type="ECO:0000313" key="3">
    <source>
        <dbReference type="Proteomes" id="UP001054837"/>
    </source>
</evidence>
<dbReference type="PROSITE" id="PS50097">
    <property type="entry name" value="BTB"/>
    <property type="match status" value="1"/>
</dbReference>
<dbReference type="EMBL" id="BPLQ01013223">
    <property type="protein sequence ID" value="GIY70734.1"/>
    <property type="molecule type" value="Genomic_DNA"/>
</dbReference>
<dbReference type="Pfam" id="PF00651">
    <property type="entry name" value="BTB"/>
    <property type="match status" value="1"/>
</dbReference>
<comment type="caution">
    <text evidence="2">The sequence shown here is derived from an EMBL/GenBank/DDBJ whole genome shotgun (WGS) entry which is preliminary data.</text>
</comment>
<protein>
    <recommendedName>
        <fullName evidence="1">BTB domain-containing protein</fullName>
    </recommendedName>
</protein>
<gene>
    <name evidence="2" type="primary">AVEN_251833_1</name>
    <name evidence="2" type="ORF">CDAR_180841</name>
</gene>
<name>A0AAV4VLB5_9ARAC</name>
<dbReference type="AlphaFoldDB" id="A0AAV4VLB5"/>
<dbReference type="InterPro" id="IPR011333">
    <property type="entry name" value="SKP1/BTB/POZ_sf"/>
</dbReference>
<keyword evidence="3" id="KW-1185">Reference proteome</keyword>
<sequence length="530" mass="63283">MDTSELDIFLQQEDSKNIQLRNLSSINQSVSEYAYFEPKRAYYPRLFKVIVSLHQENKDYVTIDIKKNLKDCDPLNRFAYDIITWTFSIIDIEGVGRYYQSFTKENIVHFPYVIQIPDFVKKTVLFEQADELIPNGILTISCEVSFMSYPGPAIEKNHRLGCWIFEEFKPQVREKRKEEEICLMNDCKKIIYENEKKLVNDMFHFLKTIEKYKEDDLEEKSVEYWKKILLRDLVSDELLRTYLHFNPIFQTYSRLKRKLMILLGVFPEYANLEDLEPEFRIPWTQTRLKFKRRFKIQKEKVDKTKANLKKIKHQSGTLNEEDNIAEIDDEWKVFVNLVEHELENDIEYDITGISRCNNDDKWNFIVESEDGISFTLPFKNNQETLGSKLASKSSIFKNMLRNPMKEKYEKKVKLVDVNSQTFIDILHFLQGQEIEHRSLPPLCDLYEFADKYEFKELMYLCAAWMRPLFTSENIGQVEMLSYLHSDDYLHYLVESYKNQNMILNATLEEYLKNNSSLSDIVPKNHFEFYK</sequence>
<reference evidence="2 3" key="1">
    <citation type="submission" date="2021-06" db="EMBL/GenBank/DDBJ databases">
        <title>Caerostris darwini draft genome.</title>
        <authorList>
            <person name="Kono N."/>
            <person name="Arakawa K."/>
        </authorList>
    </citation>
    <scope>NUCLEOTIDE SEQUENCE [LARGE SCALE GENOMIC DNA]</scope>
</reference>
<feature type="domain" description="BTB" evidence="1">
    <location>
        <begin position="389"/>
        <end position="438"/>
    </location>
</feature>
<accession>A0AAV4VLB5</accession>
<dbReference type="Proteomes" id="UP001054837">
    <property type="component" value="Unassembled WGS sequence"/>
</dbReference>
<evidence type="ECO:0000259" key="1">
    <source>
        <dbReference type="PROSITE" id="PS50097"/>
    </source>
</evidence>
<evidence type="ECO:0000313" key="2">
    <source>
        <dbReference type="EMBL" id="GIY70734.1"/>
    </source>
</evidence>